<dbReference type="EMBL" id="CP059399">
    <property type="protein sequence ID" value="QLY29947.1"/>
    <property type="molecule type" value="Genomic_DNA"/>
</dbReference>
<gene>
    <name evidence="2" type="ORF">H0264_32860</name>
</gene>
<evidence type="ECO:0000313" key="2">
    <source>
        <dbReference type="EMBL" id="QLY29947.1"/>
    </source>
</evidence>
<proteinExistence type="predicted"/>
<protein>
    <submittedName>
        <fullName evidence="2">Acyltransferase</fullName>
    </submittedName>
</protein>
<name>A0A7D6ZGP3_9NOCA</name>
<accession>A0A7D6ZGP3</accession>
<reference evidence="2 3" key="1">
    <citation type="submission" date="2020-07" db="EMBL/GenBank/DDBJ databases">
        <authorList>
            <person name="Zhuang K."/>
            <person name="Ran Y."/>
        </authorList>
    </citation>
    <scope>NUCLEOTIDE SEQUENCE [LARGE SCALE GENOMIC DNA]</scope>
    <source>
        <strain evidence="2 3">WCH-YHL-001</strain>
    </source>
</reference>
<dbReference type="AlphaFoldDB" id="A0A7D6ZGP3"/>
<dbReference type="RefSeq" id="WP_181581147.1">
    <property type="nucleotide sequence ID" value="NZ_CP059399.1"/>
</dbReference>
<evidence type="ECO:0000256" key="1">
    <source>
        <dbReference type="SAM" id="Phobius"/>
    </source>
</evidence>
<feature type="transmembrane region" description="Helical" evidence="1">
    <location>
        <begin position="12"/>
        <end position="32"/>
    </location>
</feature>
<evidence type="ECO:0000313" key="3">
    <source>
        <dbReference type="Proteomes" id="UP000515512"/>
    </source>
</evidence>
<feature type="transmembrane region" description="Helical" evidence="1">
    <location>
        <begin position="52"/>
        <end position="70"/>
    </location>
</feature>
<keyword evidence="2" id="KW-0808">Transferase</keyword>
<keyword evidence="1" id="KW-0472">Membrane</keyword>
<organism evidence="2 3">
    <name type="scientific">Nocardia huaxiensis</name>
    <dbReference type="NCBI Taxonomy" id="2755382"/>
    <lineage>
        <taxon>Bacteria</taxon>
        <taxon>Bacillati</taxon>
        <taxon>Actinomycetota</taxon>
        <taxon>Actinomycetes</taxon>
        <taxon>Mycobacteriales</taxon>
        <taxon>Nocardiaceae</taxon>
        <taxon>Nocardia</taxon>
    </lineage>
</organism>
<dbReference type="KEGG" id="nhu:H0264_32860"/>
<sequence length="89" mass="10380">MFYLLRRYAFPSPLLFLGRISYSLYLMHTLVLQAVPQWKVSVAGIPASWLTWSTWMLTSIGLAALSYRWIEKPFHNLGHRVIARMDARP</sequence>
<dbReference type="Proteomes" id="UP000515512">
    <property type="component" value="Chromosome"/>
</dbReference>
<keyword evidence="1" id="KW-1133">Transmembrane helix</keyword>
<keyword evidence="3" id="KW-1185">Reference proteome</keyword>
<keyword evidence="1" id="KW-0812">Transmembrane</keyword>
<keyword evidence="2" id="KW-0012">Acyltransferase</keyword>
<dbReference type="GO" id="GO:0016746">
    <property type="term" value="F:acyltransferase activity"/>
    <property type="evidence" value="ECO:0007669"/>
    <property type="project" value="UniProtKB-KW"/>
</dbReference>